<dbReference type="InterPro" id="IPR036890">
    <property type="entry name" value="HATPase_C_sf"/>
</dbReference>
<dbReference type="EMBL" id="WNZZ01000022">
    <property type="protein sequence ID" value="MUG25173.1"/>
    <property type="molecule type" value="Genomic_DNA"/>
</dbReference>
<organism evidence="16 17">
    <name type="scientific">Paenibacillus macerans</name>
    <name type="common">Bacillus macerans</name>
    <dbReference type="NCBI Taxonomy" id="44252"/>
    <lineage>
        <taxon>Bacteria</taxon>
        <taxon>Bacillati</taxon>
        <taxon>Bacillota</taxon>
        <taxon>Bacilli</taxon>
        <taxon>Bacillales</taxon>
        <taxon>Paenibacillaceae</taxon>
        <taxon>Paenibacillus</taxon>
    </lineage>
</organism>
<dbReference type="InterPro" id="IPR011006">
    <property type="entry name" value="CheY-like_superfamily"/>
</dbReference>
<dbReference type="PROSITE" id="PS50110">
    <property type="entry name" value="RESPONSE_REGULATORY"/>
    <property type="match status" value="1"/>
</dbReference>
<feature type="transmembrane region" description="Helical" evidence="13">
    <location>
        <begin position="373"/>
        <end position="394"/>
    </location>
</feature>
<dbReference type="Pfam" id="PF06580">
    <property type="entry name" value="His_kinase"/>
    <property type="match status" value="1"/>
</dbReference>
<keyword evidence="13" id="KW-1133">Transmembrane helix</keyword>
<dbReference type="RefSeq" id="WP_155620879.1">
    <property type="nucleotide sequence ID" value="NZ_CP086393.1"/>
</dbReference>
<evidence type="ECO:0000259" key="15">
    <source>
        <dbReference type="PROSITE" id="PS50110"/>
    </source>
</evidence>
<dbReference type="InterPro" id="IPR008979">
    <property type="entry name" value="Galactose-bd-like_sf"/>
</dbReference>
<dbReference type="Pfam" id="PF00512">
    <property type="entry name" value="HisKA"/>
    <property type="match status" value="1"/>
</dbReference>
<dbReference type="PRINTS" id="PR00344">
    <property type="entry name" value="BCTRLSENSOR"/>
</dbReference>
<dbReference type="SMART" id="SM00387">
    <property type="entry name" value="HATPase_c"/>
    <property type="match status" value="2"/>
</dbReference>
<dbReference type="EC" id="2.7.13.3" evidence="3"/>
<evidence type="ECO:0000256" key="12">
    <source>
        <dbReference type="SAM" id="MobiDB-lite"/>
    </source>
</evidence>
<comment type="caution">
    <text evidence="16">The sequence shown here is derived from an EMBL/GenBank/DDBJ whole genome shotgun (WGS) entry which is preliminary data.</text>
</comment>
<dbReference type="GO" id="GO:0000155">
    <property type="term" value="F:phosphorelay sensor kinase activity"/>
    <property type="evidence" value="ECO:0007669"/>
    <property type="project" value="InterPro"/>
</dbReference>
<dbReference type="InterPro" id="IPR001789">
    <property type="entry name" value="Sig_transdc_resp-reg_receiver"/>
</dbReference>
<feature type="domain" description="Response regulatory" evidence="15">
    <location>
        <begin position="722"/>
        <end position="838"/>
    </location>
</feature>
<evidence type="ECO:0000256" key="11">
    <source>
        <dbReference type="PROSITE-ProRule" id="PRU00169"/>
    </source>
</evidence>
<feature type="domain" description="Histidine kinase" evidence="14">
    <location>
        <begin position="949"/>
        <end position="1046"/>
    </location>
</feature>
<dbReference type="InterPro" id="IPR003661">
    <property type="entry name" value="HisK_dim/P_dom"/>
</dbReference>
<evidence type="ECO:0000256" key="8">
    <source>
        <dbReference type="ARBA" id="ARBA00022840"/>
    </source>
</evidence>
<dbReference type="Proteomes" id="UP000442469">
    <property type="component" value="Unassembled WGS sequence"/>
</dbReference>
<dbReference type="SMART" id="SM00388">
    <property type="entry name" value="HisKA"/>
    <property type="match status" value="1"/>
</dbReference>
<dbReference type="SMART" id="SM00448">
    <property type="entry name" value="REC"/>
    <property type="match status" value="1"/>
</dbReference>
<keyword evidence="5" id="KW-0808">Transferase</keyword>
<evidence type="ECO:0000259" key="14">
    <source>
        <dbReference type="PROSITE" id="PS50109"/>
    </source>
</evidence>
<dbReference type="Pfam" id="PF02518">
    <property type="entry name" value="HATPase_c"/>
    <property type="match status" value="2"/>
</dbReference>
<dbReference type="CDD" id="cd00082">
    <property type="entry name" value="HisKA"/>
    <property type="match status" value="1"/>
</dbReference>
<dbReference type="Pfam" id="PF00072">
    <property type="entry name" value="Response_reg"/>
    <property type="match status" value="1"/>
</dbReference>
<dbReference type="CDD" id="cd17574">
    <property type="entry name" value="REC_OmpR"/>
    <property type="match status" value="1"/>
</dbReference>
<dbReference type="InterPro" id="IPR010559">
    <property type="entry name" value="Sig_transdc_His_kin_internal"/>
</dbReference>
<dbReference type="SUPFAM" id="SSF52172">
    <property type="entry name" value="CheY-like"/>
    <property type="match status" value="1"/>
</dbReference>
<dbReference type="InterPro" id="IPR003594">
    <property type="entry name" value="HATPase_dom"/>
</dbReference>
<evidence type="ECO:0000313" key="17">
    <source>
        <dbReference type="Proteomes" id="UP000442469"/>
    </source>
</evidence>
<evidence type="ECO:0000256" key="6">
    <source>
        <dbReference type="ARBA" id="ARBA00022741"/>
    </source>
</evidence>
<feature type="region of interest" description="Disordered" evidence="12">
    <location>
        <begin position="154"/>
        <end position="174"/>
    </location>
</feature>
<dbReference type="CDD" id="cd16922">
    <property type="entry name" value="HATPase_EvgS-ArcB-TorS-like"/>
    <property type="match status" value="1"/>
</dbReference>
<keyword evidence="13" id="KW-0812">Transmembrane</keyword>
<evidence type="ECO:0000256" key="2">
    <source>
        <dbReference type="ARBA" id="ARBA00006402"/>
    </source>
</evidence>
<proteinExistence type="inferred from homology"/>
<feature type="domain" description="Histidine kinase" evidence="14">
    <location>
        <begin position="449"/>
        <end position="667"/>
    </location>
</feature>
<dbReference type="PROSITE" id="PS50109">
    <property type="entry name" value="HIS_KIN"/>
    <property type="match status" value="2"/>
</dbReference>
<dbReference type="SUPFAM" id="SSF49785">
    <property type="entry name" value="Galactose-binding domain-like"/>
    <property type="match status" value="1"/>
</dbReference>
<protein>
    <recommendedName>
        <fullName evidence="10">Circadian input-output histidine kinase CikA</fullName>
        <ecNumber evidence="3">2.7.13.3</ecNumber>
    </recommendedName>
</protein>
<keyword evidence="13" id="KW-0472">Membrane</keyword>
<dbReference type="InterPro" id="IPR005467">
    <property type="entry name" value="His_kinase_dom"/>
</dbReference>
<evidence type="ECO:0000313" key="16">
    <source>
        <dbReference type="EMBL" id="MUG25173.1"/>
    </source>
</evidence>
<evidence type="ECO:0000256" key="13">
    <source>
        <dbReference type="SAM" id="Phobius"/>
    </source>
</evidence>
<dbReference type="InterPro" id="IPR011623">
    <property type="entry name" value="7TMR_DISM_rcpt_extracell_dom1"/>
</dbReference>
<dbReference type="SUPFAM" id="SSF55874">
    <property type="entry name" value="ATPase domain of HSP90 chaperone/DNA topoisomerase II/histidine kinase"/>
    <property type="match status" value="2"/>
</dbReference>
<feature type="transmembrane region" description="Helical" evidence="13">
    <location>
        <begin position="289"/>
        <end position="305"/>
    </location>
</feature>
<gene>
    <name evidence="16" type="ORF">GNQ08_22660</name>
</gene>
<keyword evidence="4 11" id="KW-0597">Phosphoprotein</keyword>
<feature type="transmembrane region" description="Helical" evidence="13">
    <location>
        <begin position="317"/>
        <end position="335"/>
    </location>
</feature>
<comment type="similarity">
    <text evidence="2">In the N-terminal section; belongs to the phytochrome family.</text>
</comment>
<dbReference type="PANTHER" id="PTHR43547">
    <property type="entry name" value="TWO-COMPONENT HISTIDINE KINASE"/>
    <property type="match status" value="1"/>
</dbReference>
<dbReference type="InterPro" id="IPR036097">
    <property type="entry name" value="HisK_dim/P_sf"/>
</dbReference>
<feature type="region of interest" description="Disordered" evidence="12">
    <location>
        <begin position="697"/>
        <end position="716"/>
    </location>
</feature>
<feature type="modified residue" description="4-aspartylphosphate" evidence="11">
    <location>
        <position position="771"/>
    </location>
</feature>
<dbReference type="Gene3D" id="1.10.287.130">
    <property type="match status" value="1"/>
</dbReference>
<dbReference type="PANTHER" id="PTHR43547:SF2">
    <property type="entry name" value="HYBRID SIGNAL TRANSDUCTION HISTIDINE KINASE C"/>
    <property type="match status" value="1"/>
</dbReference>
<evidence type="ECO:0000256" key="3">
    <source>
        <dbReference type="ARBA" id="ARBA00012438"/>
    </source>
</evidence>
<evidence type="ECO:0000256" key="10">
    <source>
        <dbReference type="ARBA" id="ARBA00074306"/>
    </source>
</evidence>
<dbReference type="GO" id="GO:0005524">
    <property type="term" value="F:ATP binding"/>
    <property type="evidence" value="ECO:0007669"/>
    <property type="project" value="UniProtKB-KW"/>
</dbReference>
<evidence type="ECO:0000256" key="4">
    <source>
        <dbReference type="ARBA" id="ARBA00022553"/>
    </source>
</evidence>
<feature type="transmembrane region" description="Helical" evidence="13">
    <location>
        <begin position="347"/>
        <end position="366"/>
    </location>
</feature>
<dbReference type="Gene3D" id="2.60.120.260">
    <property type="entry name" value="Galactose-binding domain-like"/>
    <property type="match status" value="1"/>
</dbReference>
<dbReference type="GO" id="GO:0016020">
    <property type="term" value="C:membrane"/>
    <property type="evidence" value="ECO:0007669"/>
    <property type="project" value="InterPro"/>
</dbReference>
<dbReference type="Pfam" id="PF07695">
    <property type="entry name" value="7TMR-DISM_7TM"/>
    <property type="match status" value="1"/>
</dbReference>
<feature type="transmembrane region" description="Helical" evidence="13">
    <location>
        <begin position="252"/>
        <end position="269"/>
    </location>
</feature>
<keyword evidence="8" id="KW-0067">ATP-binding</keyword>
<evidence type="ECO:0000256" key="7">
    <source>
        <dbReference type="ARBA" id="ARBA00022777"/>
    </source>
</evidence>
<sequence length="1046" mass="116627">MRTYKKQIFMILLVIAAINGIRVTWNSFHQTIEQPVAAENGILDLRGWKLPPNHTITLNGEWEFYPNQRLTSVPDSALDSALDSAPTSPVSANSGKVFIPVPGAWDQYFPDDQQGRYTYGTYRLRIFLDEPASQTLALRIAEITRASAVYVNGQPAGGKGNPSAQSESYKPGHRPYTINLPKGGDSYEIVIQAANHAGKGGITKSIRFGTLDAINQRTTLSMALQGLLSVVFLVHGLYAVMLYFLGAANKGLLYFSAVIVCAVISVLGVDDKILFILLPSMPYEADLKIVLLSYVGVVSFIPPFIKNMFPEYGQLKIVRWFAYFTSCYALFVLIAPSKYVIPSEKIFLAPILLLSVSIAVYILQAAARKQKDVFFLLLACTILGNNIVWIVAAAKLSVEMTFYPFDLIFTMLAFAAFWFRRFFKATAQTKRLADKLQLANRQKDDFLVNTSHELRNPLHGIMNITQSVLDDPVHQTSEEHRQRLEIQLSVARRMSLLLDDLVDIGRLKQNTVRLQIKPVRLQSVIGGIFEMLRFMLNGKTIELEVNISDRFPAVKADENRLIQILFNLLHNAIKFTDRGKISLDAEVVDGMAYIRIQDTGIGMDETTLQRIFLPYEQGDSTAARAGGGFGLGLSICKQLVELHSGTITVRSVLGQGSEFTFTLPAAGEDGEASEQAVPAHVPFYSYAKTAAALADEAGNRSAQGNESGGDAEHPLEAGNKPKVLIVDDDLLNLKILADILGPVQYNITTAASADEALPLVDNARFDLIITDVMMPGMSGYELTRAIRKRFSISELPILILTARNRAEDIFTGFQSGANDYVTKPVDSWELKSRVQALTQLKLSIEERLRLEAAWLQAQIRPHFLYNTINSIAALATMDLSKMQALLEEFSNYLRTSFDFHNFDLEVPVYRELSLVRSYLFIEKERFGERLQVQWELDPDLHFFLPPLSIQTLVENAVNHGILKRSRGGQVMIRIKRLAGEYEVCVSDDGLGMSEERIRQIFASPDHRGMGVGLRNTDRRLTQLYGRRLEIASAPGQGTTVRFCIPI</sequence>
<keyword evidence="6" id="KW-0547">Nucleotide-binding</keyword>
<feature type="transmembrane region" description="Helical" evidence="13">
    <location>
        <begin position="400"/>
        <end position="419"/>
    </location>
</feature>
<dbReference type="AlphaFoldDB" id="A0A6N8F2S7"/>
<evidence type="ECO:0000256" key="5">
    <source>
        <dbReference type="ARBA" id="ARBA00022679"/>
    </source>
</evidence>
<keyword evidence="9" id="KW-0902">Two-component regulatory system</keyword>
<accession>A0A6N8F2S7</accession>
<dbReference type="InterPro" id="IPR004358">
    <property type="entry name" value="Sig_transdc_His_kin-like_C"/>
</dbReference>
<name>A0A6N8F2S7_PAEMA</name>
<dbReference type="Gene3D" id="3.40.50.2300">
    <property type="match status" value="1"/>
</dbReference>
<reference evidence="16 17" key="1">
    <citation type="submission" date="2019-11" db="EMBL/GenBank/DDBJ databases">
        <title>Draft genome sequences of five Paenibacillus species of dairy origin.</title>
        <authorList>
            <person name="Olajide A.M."/>
            <person name="Chen S."/>
            <person name="Lapointe G."/>
        </authorList>
    </citation>
    <scope>NUCLEOTIDE SEQUENCE [LARGE SCALE GENOMIC DNA]</scope>
    <source>
        <strain evidence="16 17">3CT49</strain>
    </source>
</reference>
<evidence type="ECO:0000256" key="1">
    <source>
        <dbReference type="ARBA" id="ARBA00000085"/>
    </source>
</evidence>
<dbReference type="FunFam" id="3.30.565.10:FF:000010">
    <property type="entry name" value="Sensor histidine kinase RcsC"/>
    <property type="match status" value="1"/>
</dbReference>
<comment type="catalytic activity">
    <reaction evidence="1">
        <text>ATP + protein L-histidine = ADP + protein N-phospho-L-histidine.</text>
        <dbReference type="EC" id="2.7.13.3"/>
    </reaction>
</comment>
<dbReference type="SUPFAM" id="SSF47384">
    <property type="entry name" value="Homodimeric domain of signal transducing histidine kinase"/>
    <property type="match status" value="1"/>
</dbReference>
<keyword evidence="7" id="KW-0418">Kinase</keyword>
<dbReference type="Gene3D" id="3.30.565.10">
    <property type="entry name" value="Histidine kinase-like ATPase, C-terminal domain"/>
    <property type="match status" value="2"/>
</dbReference>
<evidence type="ECO:0000256" key="9">
    <source>
        <dbReference type="ARBA" id="ARBA00023012"/>
    </source>
</evidence>
<feature type="transmembrane region" description="Helical" evidence="13">
    <location>
        <begin position="222"/>
        <end position="245"/>
    </location>
</feature>